<dbReference type="PROSITE" id="PS51194">
    <property type="entry name" value="HELICASE_CTER"/>
    <property type="match status" value="1"/>
</dbReference>
<keyword evidence="2 5" id="KW-0378">Hydrolase</keyword>
<dbReference type="Pfam" id="PF00271">
    <property type="entry name" value="Helicase_C"/>
    <property type="match status" value="1"/>
</dbReference>
<dbReference type="GO" id="GO:0003723">
    <property type="term" value="F:RNA binding"/>
    <property type="evidence" value="ECO:0007669"/>
    <property type="project" value="UniProtKB-UniRule"/>
</dbReference>
<dbReference type="SMART" id="SM00490">
    <property type="entry name" value="HELICc"/>
    <property type="match status" value="1"/>
</dbReference>
<comment type="catalytic activity">
    <reaction evidence="5">
        <text>ATP + H2O = ADP + phosphate + H(+)</text>
        <dbReference type="Rhea" id="RHEA:13065"/>
        <dbReference type="ChEBI" id="CHEBI:15377"/>
        <dbReference type="ChEBI" id="CHEBI:15378"/>
        <dbReference type="ChEBI" id="CHEBI:30616"/>
        <dbReference type="ChEBI" id="CHEBI:43474"/>
        <dbReference type="ChEBI" id="CHEBI:456216"/>
        <dbReference type="EC" id="3.6.4.13"/>
    </reaction>
</comment>
<evidence type="ECO:0000256" key="6">
    <source>
        <dbReference type="SAM" id="MobiDB-lite"/>
    </source>
</evidence>
<dbReference type="EMBL" id="BLQM01000061">
    <property type="protein sequence ID" value="GMH57946.1"/>
    <property type="molecule type" value="Genomic_DNA"/>
</dbReference>
<feature type="domain" description="Helicase ATP-binding" evidence="7">
    <location>
        <begin position="126"/>
        <end position="308"/>
    </location>
</feature>
<dbReference type="CDD" id="cd18787">
    <property type="entry name" value="SF2_C_DEAD"/>
    <property type="match status" value="1"/>
</dbReference>
<keyword evidence="4 5" id="KW-0694">RNA-binding</keyword>
<dbReference type="GO" id="GO:0005524">
    <property type="term" value="F:ATP binding"/>
    <property type="evidence" value="ECO:0007669"/>
    <property type="project" value="UniProtKB-UniRule"/>
</dbReference>
<feature type="compositionally biased region" description="Basic and acidic residues" evidence="6">
    <location>
        <begin position="592"/>
        <end position="606"/>
    </location>
</feature>
<reference evidence="10" key="1">
    <citation type="journal article" date="2023" name="Commun. Biol.">
        <title>Genome analysis of Parmales, the sister group of diatoms, reveals the evolutionary specialization of diatoms from phago-mixotrophs to photoautotrophs.</title>
        <authorList>
            <person name="Ban H."/>
            <person name="Sato S."/>
            <person name="Yoshikawa S."/>
            <person name="Yamada K."/>
            <person name="Nakamura Y."/>
            <person name="Ichinomiya M."/>
            <person name="Sato N."/>
            <person name="Blanc-Mathieu R."/>
            <person name="Endo H."/>
            <person name="Kuwata A."/>
            <person name="Ogata H."/>
        </authorList>
    </citation>
    <scope>NUCLEOTIDE SEQUENCE [LARGE SCALE GENOMIC DNA]</scope>
</reference>
<dbReference type="GO" id="GO:0016787">
    <property type="term" value="F:hydrolase activity"/>
    <property type="evidence" value="ECO:0007669"/>
    <property type="project" value="UniProtKB-KW"/>
</dbReference>
<evidence type="ECO:0000259" key="8">
    <source>
        <dbReference type="PROSITE" id="PS51194"/>
    </source>
</evidence>
<comment type="caution">
    <text evidence="9">The sequence shown here is derived from an EMBL/GenBank/DDBJ whole genome shotgun (WGS) entry which is preliminary data.</text>
</comment>
<evidence type="ECO:0000256" key="4">
    <source>
        <dbReference type="ARBA" id="ARBA00022884"/>
    </source>
</evidence>
<keyword evidence="5" id="KW-0347">Helicase</keyword>
<evidence type="ECO:0000256" key="5">
    <source>
        <dbReference type="RuleBase" id="RU365068"/>
    </source>
</evidence>
<dbReference type="AlphaFoldDB" id="A0A9W6ZT70"/>
<feature type="region of interest" description="Disordered" evidence="6">
    <location>
        <begin position="1"/>
        <end position="100"/>
    </location>
</feature>
<dbReference type="GO" id="GO:0003724">
    <property type="term" value="F:RNA helicase activity"/>
    <property type="evidence" value="ECO:0007669"/>
    <property type="project" value="UniProtKB-EC"/>
</dbReference>
<comment type="domain">
    <text evidence="5">The Q motif is unique to and characteristic of the DEAD box family of RNA helicases and controls ATP binding and hydrolysis.</text>
</comment>
<dbReference type="Proteomes" id="UP001162640">
    <property type="component" value="Unassembled WGS sequence"/>
</dbReference>
<dbReference type="InterPro" id="IPR001650">
    <property type="entry name" value="Helicase_C-like"/>
</dbReference>
<organism evidence="9 10">
    <name type="scientific">Triparma laevis f. inornata</name>
    <dbReference type="NCBI Taxonomy" id="1714386"/>
    <lineage>
        <taxon>Eukaryota</taxon>
        <taxon>Sar</taxon>
        <taxon>Stramenopiles</taxon>
        <taxon>Ochrophyta</taxon>
        <taxon>Bolidophyceae</taxon>
        <taxon>Parmales</taxon>
        <taxon>Triparmaceae</taxon>
        <taxon>Triparma</taxon>
    </lineage>
</organism>
<evidence type="ECO:0000313" key="10">
    <source>
        <dbReference type="Proteomes" id="UP001162640"/>
    </source>
</evidence>
<feature type="domain" description="Helicase C-terminal" evidence="8">
    <location>
        <begin position="337"/>
        <end position="487"/>
    </location>
</feature>
<evidence type="ECO:0000256" key="3">
    <source>
        <dbReference type="ARBA" id="ARBA00022840"/>
    </source>
</evidence>
<gene>
    <name evidence="9" type="ORF">TL16_g02505</name>
</gene>
<proteinExistence type="inferred from homology"/>
<keyword evidence="1 5" id="KW-0547">Nucleotide-binding</keyword>
<dbReference type="SUPFAM" id="SSF52540">
    <property type="entry name" value="P-loop containing nucleoside triphosphate hydrolases"/>
    <property type="match status" value="2"/>
</dbReference>
<name>A0A9W6ZT70_9STRA</name>
<sequence>MSSFSQQGGGGGGGRGNSNGGGRGNPNGGGRGGGRGKKRPRPRNNNKNGGGPGGGGGGRGPIPQQQQQQQATPMATSSQPPPDPLAKGKNSSDSKFTEVAGISANRRRALADMRFEFMTEVQAQTLPVCLSGVDTLAKAKTGTGKTLAFLVPALEIIEKQKASARPRDILTLVLSPTRELAAQIENEARKLTKFDPINIICVIGGTNIKTDQRKLAANQPVDLLVATPGRLIDHLENTPGIAEAFRAMKILIFDEADQLLEMGFKPEIDKILKYVPPKEARQTLLFSATVPKSVQTIAANALRPGFKYVDTVGEEEQTHLHVKQELVVLPLEKQVAGLAAVLHRCTRDESNFKVIVFFTTARVTGFMAQLFTAMGDFGEVLEIHSRKSQSARTKTSEQFRKRQNVVMFTSDVSARGMDYPDVTFVVQVGLTEREQYIHRLGRTARAGKNGGGLLLVAPFEQRTMTQALPDMNLQFVQEQDLDFGKSATSVSRALTSVKNDANLELSAQQAYGAWLGFYNGNLRKCGWRQKEELVQVANEYAATTGLDYIPMLEAKTVGKMGMKGVRGLNIGRRDQGGGGEEEEGEEGEGEEEARGGNEEEARVVRRTREEKRDLIFRLDLPRFVAVAVVP</sequence>
<evidence type="ECO:0000259" key="7">
    <source>
        <dbReference type="PROSITE" id="PS51192"/>
    </source>
</evidence>
<dbReference type="EC" id="3.6.4.13" evidence="5"/>
<comment type="similarity">
    <text evidence="5">Belongs to the DEAD box helicase family.</text>
</comment>
<feature type="compositionally biased region" description="Gly residues" evidence="6">
    <location>
        <begin position="48"/>
        <end position="60"/>
    </location>
</feature>
<feature type="region of interest" description="Disordered" evidence="6">
    <location>
        <begin position="568"/>
        <end position="606"/>
    </location>
</feature>
<dbReference type="SMART" id="SM00487">
    <property type="entry name" value="DEXDc"/>
    <property type="match status" value="1"/>
</dbReference>
<evidence type="ECO:0000256" key="1">
    <source>
        <dbReference type="ARBA" id="ARBA00022741"/>
    </source>
</evidence>
<keyword evidence="3 5" id="KW-0067">ATP-binding</keyword>
<dbReference type="InterPro" id="IPR011545">
    <property type="entry name" value="DEAD/DEAH_box_helicase_dom"/>
</dbReference>
<accession>A0A9W6ZT70</accession>
<dbReference type="InterPro" id="IPR027417">
    <property type="entry name" value="P-loop_NTPase"/>
</dbReference>
<dbReference type="Gene3D" id="3.40.50.300">
    <property type="entry name" value="P-loop containing nucleotide triphosphate hydrolases"/>
    <property type="match status" value="2"/>
</dbReference>
<evidence type="ECO:0000256" key="2">
    <source>
        <dbReference type="ARBA" id="ARBA00022801"/>
    </source>
</evidence>
<protein>
    <recommendedName>
        <fullName evidence="5">ATP-dependent RNA helicase</fullName>
        <ecNumber evidence="5">3.6.4.13</ecNumber>
    </recommendedName>
</protein>
<dbReference type="PANTHER" id="PTHR24031">
    <property type="entry name" value="RNA HELICASE"/>
    <property type="match status" value="1"/>
</dbReference>
<feature type="compositionally biased region" description="Acidic residues" evidence="6">
    <location>
        <begin position="579"/>
        <end position="591"/>
    </location>
</feature>
<feature type="compositionally biased region" description="Basic residues" evidence="6">
    <location>
        <begin position="34"/>
        <end position="44"/>
    </location>
</feature>
<dbReference type="PROSITE" id="PS51192">
    <property type="entry name" value="HELICASE_ATP_BIND_1"/>
    <property type="match status" value="1"/>
</dbReference>
<feature type="compositionally biased region" description="Gly residues" evidence="6">
    <location>
        <begin position="7"/>
        <end position="33"/>
    </location>
</feature>
<comment type="function">
    <text evidence="5">RNA helicase.</text>
</comment>
<dbReference type="InterPro" id="IPR014001">
    <property type="entry name" value="Helicase_ATP-bd"/>
</dbReference>
<dbReference type="Pfam" id="PF00270">
    <property type="entry name" value="DEAD"/>
    <property type="match status" value="1"/>
</dbReference>
<evidence type="ECO:0000313" key="9">
    <source>
        <dbReference type="EMBL" id="GMH57946.1"/>
    </source>
</evidence>